<evidence type="ECO:0000256" key="2">
    <source>
        <dbReference type="ARBA" id="ARBA00022448"/>
    </source>
</evidence>
<dbReference type="Pfam" id="PF00528">
    <property type="entry name" value="BPD_transp_1"/>
    <property type="match status" value="1"/>
</dbReference>
<dbReference type="InterPro" id="IPR000515">
    <property type="entry name" value="MetI-like"/>
</dbReference>
<comment type="similarity">
    <text evidence="7">Belongs to the binding-protein-dependent transport system permease family.</text>
</comment>
<evidence type="ECO:0000256" key="6">
    <source>
        <dbReference type="ARBA" id="ARBA00023136"/>
    </source>
</evidence>
<dbReference type="PANTHER" id="PTHR30193:SF37">
    <property type="entry name" value="INNER MEMBRANE ABC TRANSPORTER PERMEASE PROTEIN YCJO"/>
    <property type="match status" value="1"/>
</dbReference>
<feature type="transmembrane region" description="Helical" evidence="7">
    <location>
        <begin position="16"/>
        <end position="35"/>
    </location>
</feature>
<dbReference type="SUPFAM" id="SSF161098">
    <property type="entry name" value="MetI-like"/>
    <property type="match status" value="1"/>
</dbReference>
<organism evidence="9 10">
    <name type="scientific">Microbacterium keratanolyticum</name>
    <dbReference type="NCBI Taxonomy" id="67574"/>
    <lineage>
        <taxon>Bacteria</taxon>
        <taxon>Bacillati</taxon>
        <taxon>Actinomycetota</taxon>
        <taxon>Actinomycetes</taxon>
        <taxon>Micrococcales</taxon>
        <taxon>Microbacteriaceae</taxon>
        <taxon>Microbacterium</taxon>
    </lineage>
</organism>
<evidence type="ECO:0000256" key="4">
    <source>
        <dbReference type="ARBA" id="ARBA00022692"/>
    </source>
</evidence>
<accession>A0A9W6HQJ7</accession>
<keyword evidence="4 7" id="KW-0812">Transmembrane</keyword>
<dbReference type="CDD" id="cd06261">
    <property type="entry name" value="TM_PBP2"/>
    <property type="match status" value="1"/>
</dbReference>
<gene>
    <name evidence="9" type="ORF">GCM10017596_05390</name>
</gene>
<reference evidence="9" key="1">
    <citation type="journal article" date="2014" name="Int. J. Syst. Evol. Microbiol.">
        <title>Complete genome sequence of Corynebacterium casei LMG S-19264T (=DSM 44701T), isolated from a smear-ripened cheese.</title>
        <authorList>
            <consortium name="US DOE Joint Genome Institute (JGI-PGF)"/>
            <person name="Walter F."/>
            <person name="Albersmeier A."/>
            <person name="Kalinowski J."/>
            <person name="Ruckert C."/>
        </authorList>
    </citation>
    <scope>NUCLEOTIDE SEQUENCE</scope>
    <source>
        <strain evidence="9">VKM Ac-1958</strain>
    </source>
</reference>
<protein>
    <submittedName>
        <fullName evidence="9">Sugar ABC transporter permease</fullName>
    </submittedName>
</protein>
<dbReference type="GO" id="GO:0055085">
    <property type="term" value="P:transmembrane transport"/>
    <property type="evidence" value="ECO:0007669"/>
    <property type="project" value="InterPro"/>
</dbReference>
<comment type="caution">
    <text evidence="9">The sequence shown here is derived from an EMBL/GenBank/DDBJ whole genome shotgun (WGS) entry which is preliminary data.</text>
</comment>
<keyword evidence="2 7" id="KW-0813">Transport</keyword>
<evidence type="ECO:0000256" key="7">
    <source>
        <dbReference type="RuleBase" id="RU363032"/>
    </source>
</evidence>
<feature type="transmembrane region" description="Helical" evidence="7">
    <location>
        <begin position="205"/>
        <end position="225"/>
    </location>
</feature>
<feature type="transmembrane region" description="Helical" evidence="7">
    <location>
        <begin position="112"/>
        <end position="132"/>
    </location>
</feature>
<feature type="transmembrane region" description="Helical" evidence="7">
    <location>
        <begin position="162"/>
        <end position="185"/>
    </location>
</feature>
<dbReference type="GO" id="GO:0005886">
    <property type="term" value="C:plasma membrane"/>
    <property type="evidence" value="ECO:0007669"/>
    <property type="project" value="UniProtKB-SubCell"/>
</dbReference>
<dbReference type="InterPro" id="IPR035906">
    <property type="entry name" value="MetI-like_sf"/>
</dbReference>
<feature type="transmembrane region" description="Helical" evidence="7">
    <location>
        <begin position="79"/>
        <end position="100"/>
    </location>
</feature>
<dbReference type="AlphaFoldDB" id="A0A9W6HQJ7"/>
<keyword evidence="6 7" id="KW-0472">Membrane</keyword>
<evidence type="ECO:0000259" key="8">
    <source>
        <dbReference type="PROSITE" id="PS50928"/>
    </source>
</evidence>
<evidence type="ECO:0000256" key="3">
    <source>
        <dbReference type="ARBA" id="ARBA00022475"/>
    </source>
</evidence>
<dbReference type="InterPro" id="IPR051393">
    <property type="entry name" value="ABC_transporter_permease"/>
</dbReference>
<name>A0A9W6HQJ7_9MICO</name>
<evidence type="ECO:0000313" key="10">
    <source>
        <dbReference type="Proteomes" id="UP001142325"/>
    </source>
</evidence>
<dbReference type="PROSITE" id="PS50928">
    <property type="entry name" value="ABC_TM1"/>
    <property type="match status" value="1"/>
</dbReference>
<keyword evidence="10" id="KW-1185">Reference proteome</keyword>
<evidence type="ECO:0000256" key="1">
    <source>
        <dbReference type="ARBA" id="ARBA00004651"/>
    </source>
</evidence>
<evidence type="ECO:0000256" key="5">
    <source>
        <dbReference type="ARBA" id="ARBA00022989"/>
    </source>
</evidence>
<sequence length="300" mass="33228">MSRLRRPRRYRPGHVLWGYLMIAPLGLGLSVFYLWPVVQSIAFSFTEWGAFGGQEWVGWDNYARLVGDAEFYTTLRNSVFYTAGVLLSVPLSIVIAAMLNRPGLRGRSVYQVLYFVPMVTMPVAIAIMWRWIYNGDFGVLNAVLGAVGLSGTNWISNGDTVMAAMIVVGIWSVIGYNVVILSAGLKSIPGEVYEAAALDGAGGMRQFFAITVPLVSPTTFFLTVITVMRSIQVFDLVFIMIGRMNPALPQAKTIVYLFFERTFQLNDKGYGAAIAVVLLILIMLLTLVQFALQKKVVHYA</sequence>
<dbReference type="EMBL" id="BSET01000001">
    <property type="protein sequence ID" value="GLK00824.1"/>
    <property type="molecule type" value="Genomic_DNA"/>
</dbReference>
<comment type="subcellular location">
    <subcellularLocation>
        <location evidence="1 7">Cell membrane</location>
        <topology evidence="1 7">Multi-pass membrane protein</topology>
    </subcellularLocation>
</comment>
<evidence type="ECO:0000313" key="9">
    <source>
        <dbReference type="EMBL" id="GLK00824.1"/>
    </source>
</evidence>
<dbReference type="PANTHER" id="PTHR30193">
    <property type="entry name" value="ABC TRANSPORTER PERMEASE PROTEIN"/>
    <property type="match status" value="1"/>
</dbReference>
<reference evidence="9" key="2">
    <citation type="submission" date="2023-01" db="EMBL/GenBank/DDBJ databases">
        <authorList>
            <person name="Sun Q."/>
            <person name="Evtushenko L."/>
        </authorList>
    </citation>
    <scope>NUCLEOTIDE SEQUENCE</scope>
    <source>
        <strain evidence="9">VKM Ac-1958</strain>
    </source>
</reference>
<keyword evidence="3" id="KW-1003">Cell membrane</keyword>
<proteinExistence type="inferred from homology"/>
<dbReference type="RefSeq" id="WP_204938508.1">
    <property type="nucleotide sequence ID" value="NZ_BAAAUM010000001.1"/>
</dbReference>
<keyword evidence="5 7" id="KW-1133">Transmembrane helix</keyword>
<dbReference type="Gene3D" id="1.10.3720.10">
    <property type="entry name" value="MetI-like"/>
    <property type="match status" value="1"/>
</dbReference>
<feature type="transmembrane region" description="Helical" evidence="7">
    <location>
        <begin position="271"/>
        <end position="292"/>
    </location>
</feature>
<dbReference type="Proteomes" id="UP001142325">
    <property type="component" value="Unassembled WGS sequence"/>
</dbReference>
<feature type="domain" description="ABC transmembrane type-1" evidence="8">
    <location>
        <begin position="74"/>
        <end position="289"/>
    </location>
</feature>